<feature type="region of interest" description="Disordered" evidence="1">
    <location>
        <begin position="53"/>
        <end position="75"/>
    </location>
</feature>
<feature type="chain" id="PRO_5009579199" evidence="2">
    <location>
        <begin position="26"/>
        <end position="75"/>
    </location>
</feature>
<gene>
    <name evidence="3" type="ORF">BEN47_10265</name>
</gene>
<evidence type="ECO:0000256" key="1">
    <source>
        <dbReference type="SAM" id="MobiDB-lite"/>
    </source>
</evidence>
<name>A0A1G1TAM2_9BACT</name>
<dbReference type="AlphaFoldDB" id="A0A1G1TAM2"/>
<dbReference type="EMBL" id="MDZB01000073">
    <property type="protein sequence ID" value="OGX87906.1"/>
    <property type="molecule type" value="Genomic_DNA"/>
</dbReference>
<evidence type="ECO:0000256" key="2">
    <source>
        <dbReference type="SAM" id="SignalP"/>
    </source>
</evidence>
<protein>
    <submittedName>
        <fullName evidence="3">Uncharacterized protein</fullName>
    </submittedName>
</protein>
<dbReference type="Proteomes" id="UP000176294">
    <property type="component" value="Unassembled WGS sequence"/>
</dbReference>
<evidence type="ECO:0000313" key="3">
    <source>
        <dbReference type="EMBL" id="OGX87906.1"/>
    </source>
</evidence>
<dbReference type="RefSeq" id="WP_070725437.1">
    <property type="nucleotide sequence ID" value="NZ_MDZB01000073.1"/>
</dbReference>
<accession>A0A1G1TAM2</accession>
<keyword evidence="2" id="KW-0732">Signal</keyword>
<proteinExistence type="predicted"/>
<feature type="compositionally biased region" description="Polar residues" evidence="1">
    <location>
        <begin position="64"/>
        <end position="75"/>
    </location>
</feature>
<organism evidence="3 4">
    <name type="scientific">Hymenobacter lapidarius</name>
    <dbReference type="NCBI Taxonomy" id="1908237"/>
    <lineage>
        <taxon>Bacteria</taxon>
        <taxon>Pseudomonadati</taxon>
        <taxon>Bacteroidota</taxon>
        <taxon>Cytophagia</taxon>
        <taxon>Cytophagales</taxon>
        <taxon>Hymenobacteraceae</taxon>
        <taxon>Hymenobacter</taxon>
    </lineage>
</organism>
<feature type="signal peptide" evidence="2">
    <location>
        <begin position="1"/>
        <end position="25"/>
    </location>
</feature>
<dbReference type="STRING" id="1908237.BEN47_10265"/>
<comment type="caution">
    <text evidence="3">The sequence shown here is derived from an EMBL/GenBank/DDBJ whole genome shotgun (WGS) entry which is preliminary data.</text>
</comment>
<keyword evidence="4" id="KW-1185">Reference proteome</keyword>
<reference evidence="3 4" key="1">
    <citation type="submission" date="2016-08" db="EMBL/GenBank/DDBJ databases">
        <title>Hymenobacter coccineus sp. nov., Hymenobacter lapidarius sp. nov. and Hymenobacter glacialis sp. nov., isolated from Antarctic soil.</title>
        <authorList>
            <person name="Sedlacek I."/>
            <person name="Kralova S."/>
            <person name="Kyrova K."/>
            <person name="Maslanova I."/>
            <person name="Stankova E."/>
            <person name="Vrbovska V."/>
            <person name="Nemec M."/>
            <person name="Bartak M."/>
            <person name="Svec P."/>
            <person name="Busse H.-J."/>
            <person name="Pantucek R."/>
        </authorList>
    </citation>
    <scope>NUCLEOTIDE SEQUENCE [LARGE SCALE GENOMIC DNA]</scope>
    <source>
        <strain evidence="3 4">CCM 8643</strain>
    </source>
</reference>
<evidence type="ECO:0000313" key="4">
    <source>
        <dbReference type="Proteomes" id="UP000176294"/>
    </source>
</evidence>
<sequence>MRSRAALGTAGALLGMLLAPAPALAGGGWTRHYQKGYVKVGLTTVSTTRYHPLAGAPWKRPASGSRSTACTASTA</sequence>